<feature type="compositionally biased region" description="Low complexity" evidence="1">
    <location>
        <begin position="41"/>
        <end position="55"/>
    </location>
</feature>
<evidence type="ECO:0000313" key="3">
    <source>
        <dbReference type="Proteomes" id="UP001303889"/>
    </source>
</evidence>
<evidence type="ECO:0000256" key="1">
    <source>
        <dbReference type="SAM" id="MobiDB-lite"/>
    </source>
</evidence>
<reference evidence="2" key="2">
    <citation type="submission" date="2023-05" db="EMBL/GenBank/DDBJ databases">
        <authorList>
            <consortium name="Lawrence Berkeley National Laboratory"/>
            <person name="Steindorff A."/>
            <person name="Hensen N."/>
            <person name="Bonometti L."/>
            <person name="Westerberg I."/>
            <person name="Brannstrom I.O."/>
            <person name="Guillou S."/>
            <person name="Cros-Aarteil S."/>
            <person name="Calhoun S."/>
            <person name="Haridas S."/>
            <person name="Kuo A."/>
            <person name="Mondo S."/>
            <person name="Pangilinan J."/>
            <person name="Riley R."/>
            <person name="Labutti K."/>
            <person name="Andreopoulos B."/>
            <person name="Lipzen A."/>
            <person name="Chen C."/>
            <person name="Yanf M."/>
            <person name="Daum C."/>
            <person name="Ng V."/>
            <person name="Clum A."/>
            <person name="Ohm R."/>
            <person name="Martin F."/>
            <person name="Silar P."/>
            <person name="Natvig D."/>
            <person name="Lalanne C."/>
            <person name="Gautier V."/>
            <person name="Ament-Velasquez S.L."/>
            <person name="Kruys A."/>
            <person name="Hutchinson M.I."/>
            <person name="Powell A.J."/>
            <person name="Barry K."/>
            <person name="Miller A.N."/>
            <person name="Grigoriev I.V."/>
            <person name="Debuchy R."/>
            <person name="Gladieux P."/>
            <person name="Thoren M.H."/>
            <person name="Johannesson H."/>
        </authorList>
    </citation>
    <scope>NUCLEOTIDE SEQUENCE</scope>
    <source>
        <strain evidence="2">CBS 103.79</strain>
    </source>
</reference>
<feature type="compositionally biased region" description="Low complexity" evidence="1">
    <location>
        <begin position="322"/>
        <end position="376"/>
    </location>
</feature>
<feature type="compositionally biased region" description="Basic and acidic residues" evidence="1">
    <location>
        <begin position="230"/>
        <end position="240"/>
    </location>
</feature>
<feature type="region of interest" description="Disordered" evidence="1">
    <location>
        <begin position="1"/>
        <end position="91"/>
    </location>
</feature>
<evidence type="ECO:0000313" key="2">
    <source>
        <dbReference type="EMBL" id="KAK3902536.1"/>
    </source>
</evidence>
<name>A0AAN6MKF2_9PEZI</name>
<proteinExistence type="predicted"/>
<feature type="compositionally biased region" description="Acidic residues" evidence="1">
    <location>
        <begin position="1"/>
        <end position="11"/>
    </location>
</feature>
<sequence>MEEEEEEEERENETRRKKAKLPDHVPAPVAQPRDETGFPGASVATSATTKTAGASLMPPPPIPASVAERTSTKADQGIQDNENTTGGEKARLASHVAAPAVMPRKEIGSPSAIVTTAAATTASASLMPPPPRPATTTSASLMSPPLIPAVADRKGKRTRAAHVREENEERNKRATLPGHAATPMAPPQEEMGSANATRTVANRAITTTFASMPPPPIPASTERRTRRTRTLGEEARDENVKLPGHAAASAAPPQEKAGSTSAGTTGPASSTGATSASTMPLPPILAGPEKKRKRARGEDDDEDNQGQSKKTKVAHPAPAPLPGLVAPPLEEADSAITSATATAPAINAPAADPVPAPTTKARSRAKTAAAPPARSPYNLRRRLLQSRAGSQAPLDGLLLPTVVKRKEKVVES</sequence>
<accession>A0AAN6MKF2</accession>
<gene>
    <name evidence="2" type="ORF">C8A05DRAFT_33766</name>
</gene>
<feature type="compositionally biased region" description="Low complexity" evidence="1">
    <location>
        <begin position="246"/>
        <end position="278"/>
    </location>
</feature>
<protein>
    <submittedName>
        <fullName evidence="2">Uncharacterized protein</fullName>
    </submittedName>
</protein>
<organism evidence="2 3">
    <name type="scientific">Staphylotrichum tortipilum</name>
    <dbReference type="NCBI Taxonomy" id="2831512"/>
    <lineage>
        <taxon>Eukaryota</taxon>
        <taxon>Fungi</taxon>
        <taxon>Dikarya</taxon>
        <taxon>Ascomycota</taxon>
        <taxon>Pezizomycotina</taxon>
        <taxon>Sordariomycetes</taxon>
        <taxon>Sordariomycetidae</taxon>
        <taxon>Sordariales</taxon>
        <taxon>Chaetomiaceae</taxon>
        <taxon>Staphylotrichum</taxon>
    </lineage>
</organism>
<dbReference type="Proteomes" id="UP001303889">
    <property type="component" value="Unassembled WGS sequence"/>
</dbReference>
<feature type="region of interest" description="Disordered" evidence="1">
    <location>
        <begin position="123"/>
        <end position="379"/>
    </location>
</feature>
<feature type="compositionally biased region" description="Basic and acidic residues" evidence="1">
    <location>
        <begin position="162"/>
        <end position="172"/>
    </location>
</feature>
<reference evidence="2" key="1">
    <citation type="journal article" date="2023" name="Mol. Phylogenet. Evol.">
        <title>Genome-scale phylogeny and comparative genomics of the fungal order Sordariales.</title>
        <authorList>
            <person name="Hensen N."/>
            <person name="Bonometti L."/>
            <person name="Westerberg I."/>
            <person name="Brannstrom I.O."/>
            <person name="Guillou S."/>
            <person name="Cros-Aarteil S."/>
            <person name="Calhoun S."/>
            <person name="Haridas S."/>
            <person name="Kuo A."/>
            <person name="Mondo S."/>
            <person name="Pangilinan J."/>
            <person name="Riley R."/>
            <person name="LaButti K."/>
            <person name="Andreopoulos B."/>
            <person name="Lipzen A."/>
            <person name="Chen C."/>
            <person name="Yan M."/>
            <person name="Daum C."/>
            <person name="Ng V."/>
            <person name="Clum A."/>
            <person name="Steindorff A."/>
            <person name="Ohm R.A."/>
            <person name="Martin F."/>
            <person name="Silar P."/>
            <person name="Natvig D.O."/>
            <person name="Lalanne C."/>
            <person name="Gautier V."/>
            <person name="Ament-Velasquez S.L."/>
            <person name="Kruys A."/>
            <person name="Hutchinson M.I."/>
            <person name="Powell A.J."/>
            <person name="Barry K."/>
            <person name="Miller A.N."/>
            <person name="Grigoriev I.V."/>
            <person name="Debuchy R."/>
            <person name="Gladieux P."/>
            <person name="Hiltunen Thoren M."/>
            <person name="Johannesson H."/>
        </authorList>
    </citation>
    <scope>NUCLEOTIDE SEQUENCE</scope>
    <source>
        <strain evidence="2">CBS 103.79</strain>
    </source>
</reference>
<dbReference type="EMBL" id="MU855503">
    <property type="protein sequence ID" value="KAK3902536.1"/>
    <property type="molecule type" value="Genomic_DNA"/>
</dbReference>
<dbReference type="AlphaFoldDB" id="A0AAN6MKF2"/>
<feature type="compositionally biased region" description="Polar residues" evidence="1">
    <location>
        <begin position="194"/>
        <end position="210"/>
    </location>
</feature>
<keyword evidence="3" id="KW-1185">Reference proteome</keyword>
<comment type="caution">
    <text evidence="2">The sequence shown here is derived from an EMBL/GenBank/DDBJ whole genome shotgun (WGS) entry which is preliminary data.</text>
</comment>